<dbReference type="GO" id="GO:0061504">
    <property type="term" value="P:cyclic threonylcarbamoyladenosine biosynthetic process"/>
    <property type="evidence" value="ECO:0007669"/>
    <property type="project" value="TreeGrafter"/>
</dbReference>
<name>A0A558A6X5_9PSEU</name>
<sequence length="428" mass="45877">MKRLLLLVPHNAASRIRNGGSWGKITYRISDADNVGAIIALSIGNGPVIPTPLEPKNHFLCSGDTCSGQLWYRADPDLHAMWWNARRLNKACQLEAFKNCIAGGWRNPPSTGSYLALTFSPDAPAKFPDVDITEFAAWLVTAEGVTPVAVEVQSSKVGMAQLSATWPTKTMSEISVLVIGLGSIGGAAAHALAEYGVGTLRLLDPDRLLAHNLVRHVGPPEGVGRLKVDVIKQQLAALRADTVVETHPWDVIESAHLVRGLLLSVDLVLCAADGVAARRVVSHLARRAKKDAVLACVLADGSFGEVIRLRPWHDHGCLVCRRATLADKGGIDPEPGLDAGYGTGTTHRPMTAVGGDLHLLGRLAAKTAVATVLERRGHTDQKLPGEHLLLALRPEIGWAPPFDLTRNGETRWLPHTPPRPGCPTCEPA</sequence>
<proteinExistence type="predicted"/>
<dbReference type="InterPro" id="IPR045886">
    <property type="entry name" value="ThiF/MoeB/HesA"/>
</dbReference>
<organism evidence="2 3">
    <name type="scientific">Amycolatopsis acidiphila</name>
    <dbReference type="NCBI Taxonomy" id="715473"/>
    <lineage>
        <taxon>Bacteria</taxon>
        <taxon>Bacillati</taxon>
        <taxon>Actinomycetota</taxon>
        <taxon>Actinomycetes</taxon>
        <taxon>Pseudonocardiales</taxon>
        <taxon>Pseudonocardiaceae</taxon>
        <taxon>Amycolatopsis</taxon>
    </lineage>
</organism>
<accession>A0A558A6X5</accession>
<dbReference type="GO" id="GO:0061503">
    <property type="term" value="F:tRNA threonylcarbamoyladenosine dehydratase"/>
    <property type="evidence" value="ECO:0007669"/>
    <property type="project" value="TreeGrafter"/>
</dbReference>
<dbReference type="EMBL" id="VJZA01000040">
    <property type="protein sequence ID" value="TVT20010.1"/>
    <property type="molecule type" value="Genomic_DNA"/>
</dbReference>
<dbReference type="GO" id="GO:0016779">
    <property type="term" value="F:nucleotidyltransferase activity"/>
    <property type="evidence" value="ECO:0007669"/>
    <property type="project" value="UniProtKB-KW"/>
</dbReference>
<evidence type="ECO:0000313" key="3">
    <source>
        <dbReference type="Proteomes" id="UP000318578"/>
    </source>
</evidence>
<dbReference type="SUPFAM" id="SSF69572">
    <property type="entry name" value="Activating enzymes of the ubiquitin-like proteins"/>
    <property type="match status" value="1"/>
</dbReference>
<reference evidence="2 3" key="1">
    <citation type="submission" date="2019-07" db="EMBL/GenBank/DDBJ databases">
        <title>New species of Amycolatopsis and Streptomyces.</title>
        <authorList>
            <person name="Duangmal K."/>
            <person name="Teo W.F.A."/>
            <person name="Lipun K."/>
        </authorList>
    </citation>
    <scope>NUCLEOTIDE SEQUENCE [LARGE SCALE GENOMIC DNA]</scope>
    <source>
        <strain evidence="2 3">JCM 30562</strain>
    </source>
</reference>
<dbReference type="InterPro" id="IPR000594">
    <property type="entry name" value="ThiF_NAD_FAD-bd"/>
</dbReference>
<dbReference type="OrthoDB" id="9204719at2"/>
<dbReference type="Pfam" id="PF00899">
    <property type="entry name" value="ThiF"/>
    <property type="match status" value="1"/>
</dbReference>
<dbReference type="Gene3D" id="3.40.50.720">
    <property type="entry name" value="NAD(P)-binding Rossmann-like Domain"/>
    <property type="match status" value="1"/>
</dbReference>
<dbReference type="Proteomes" id="UP000318578">
    <property type="component" value="Unassembled WGS sequence"/>
</dbReference>
<gene>
    <name evidence="2" type="ORF">FNH06_22075</name>
</gene>
<dbReference type="AlphaFoldDB" id="A0A558A6X5"/>
<keyword evidence="2" id="KW-0548">Nucleotidyltransferase</keyword>
<dbReference type="PANTHER" id="PTHR43267">
    <property type="entry name" value="TRNA THREONYLCARBAMOYLADENOSINE DEHYDRATASE"/>
    <property type="match status" value="1"/>
</dbReference>
<keyword evidence="3" id="KW-1185">Reference proteome</keyword>
<keyword evidence="2" id="KW-0808">Transferase</keyword>
<dbReference type="GO" id="GO:0008641">
    <property type="term" value="F:ubiquitin-like modifier activating enzyme activity"/>
    <property type="evidence" value="ECO:0007669"/>
    <property type="project" value="InterPro"/>
</dbReference>
<feature type="domain" description="THIF-type NAD/FAD binding fold" evidence="1">
    <location>
        <begin position="169"/>
        <end position="351"/>
    </location>
</feature>
<evidence type="ECO:0000259" key="1">
    <source>
        <dbReference type="Pfam" id="PF00899"/>
    </source>
</evidence>
<dbReference type="InterPro" id="IPR035985">
    <property type="entry name" value="Ubiquitin-activating_enz"/>
</dbReference>
<dbReference type="PANTHER" id="PTHR43267:SF1">
    <property type="entry name" value="TRNA THREONYLCARBAMOYLADENOSINE DEHYDRATASE"/>
    <property type="match status" value="1"/>
</dbReference>
<comment type="caution">
    <text evidence="2">The sequence shown here is derived from an EMBL/GenBank/DDBJ whole genome shotgun (WGS) entry which is preliminary data.</text>
</comment>
<evidence type="ECO:0000313" key="2">
    <source>
        <dbReference type="EMBL" id="TVT20010.1"/>
    </source>
</evidence>
<protein>
    <submittedName>
        <fullName evidence="2">ThiF family adenylyltransferase</fullName>
    </submittedName>
</protein>